<dbReference type="EMBL" id="CP073721">
    <property type="protein sequence ID" value="UWZ36507.1"/>
    <property type="molecule type" value="Genomic_DNA"/>
</dbReference>
<reference evidence="1" key="1">
    <citation type="submission" date="2021-04" db="EMBL/GenBank/DDBJ databases">
        <title>Biosynthetic gene clusters of Dactylosporangioum roseum.</title>
        <authorList>
            <person name="Hartkoorn R.C."/>
            <person name="Beaudoing E."/>
            <person name="Hot D."/>
            <person name="Moureu S."/>
        </authorList>
    </citation>
    <scope>NUCLEOTIDE SEQUENCE</scope>
    <source>
        <strain evidence="1">NRRL B-16295</strain>
    </source>
</reference>
<name>A0ABY5Z6P8_9ACTN</name>
<sequence length="487" mass="53949">MPLEFFNGADLHVRRSSRQSGFFSIQTKESYYRNRPALVASQNIAGPRQQSSTFPTLSQISTRAGESSSLDQFTQKQIHNIEQRILKSNSIVDVFYLWILQTMVAGPQDLAGTAEGVYRGLHIMALEGDSNEHLLENSAVHVVTRSEALVRRVKFPAVLLRIAHDDQLRAGDFTYIKNSLAKGDRPFSSGDGLLHGIYTFDAYLAPLIGCMTPQIWAFSAHRTFGAVVYSFGRHLAGLNPGAAELLHLVPRTTETSRTWTSPTLSPAACSDAIAWWTKQLNEIFSVLSDPVVFADKTNTYDPVRHHQKLLTAEQLFRRTGSILTSYRDAEAQQVLLFTVLDILDRISQQSVEKSAHLVTAERALTRLRGTMSPTAAEVLLPLAERAVAALKSVQDGFFIRSSSTKPDEMKIFGLSKVNAAAKYVKLLRDATHGHGAKNAGRVAETNALLANHDGTISHDLPLLGYLYLLDFMSRPQDLRRRLMASTS</sequence>
<dbReference type="RefSeq" id="WP_260725845.1">
    <property type="nucleotide sequence ID" value="NZ_BAAABS010000027.1"/>
</dbReference>
<gene>
    <name evidence="1" type="ORF">Drose_36765</name>
</gene>
<proteinExistence type="predicted"/>
<dbReference type="Proteomes" id="UP001058271">
    <property type="component" value="Chromosome"/>
</dbReference>
<evidence type="ECO:0000313" key="1">
    <source>
        <dbReference type="EMBL" id="UWZ36507.1"/>
    </source>
</evidence>
<keyword evidence="2" id="KW-1185">Reference proteome</keyword>
<organism evidence="1 2">
    <name type="scientific">Dactylosporangium roseum</name>
    <dbReference type="NCBI Taxonomy" id="47989"/>
    <lineage>
        <taxon>Bacteria</taxon>
        <taxon>Bacillati</taxon>
        <taxon>Actinomycetota</taxon>
        <taxon>Actinomycetes</taxon>
        <taxon>Micromonosporales</taxon>
        <taxon>Micromonosporaceae</taxon>
        <taxon>Dactylosporangium</taxon>
    </lineage>
</organism>
<evidence type="ECO:0008006" key="3">
    <source>
        <dbReference type="Google" id="ProtNLM"/>
    </source>
</evidence>
<evidence type="ECO:0000313" key="2">
    <source>
        <dbReference type="Proteomes" id="UP001058271"/>
    </source>
</evidence>
<accession>A0ABY5Z6P8</accession>
<protein>
    <recommendedName>
        <fullName evidence="3">Apea-like HEPN domain-containing protein</fullName>
    </recommendedName>
</protein>